<feature type="region of interest" description="Disordered" evidence="6">
    <location>
        <begin position="1"/>
        <end position="39"/>
    </location>
</feature>
<evidence type="ECO:0000313" key="8">
    <source>
        <dbReference type="Proteomes" id="UP000538929"/>
    </source>
</evidence>
<evidence type="ECO:0000256" key="4">
    <source>
        <dbReference type="PIRSR" id="PIRSR006806-1"/>
    </source>
</evidence>
<organism evidence="7 8">
    <name type="scientific">Streptomyces alkaliphilus</name>
    <dbReference type="NCBI Taxonomy" id="1472722"/>
    <lineage>
        <taxon>Bacteria</taxon>
        <taxon>Bacillati</taxon>
        <taxon>Actinomycetota</taxon>
        <taxon>Actinomycetes</taxon>
        <taxon>Kitasatosporales</taxon>
        <taxon>Streptomycetaceae</taxon>
        <taxon>Streptomyces</taxon>
    </lineage>
</organism>
<name>A0A7W3Y172_9ACTN</name>
<keyword evidence="5" id="KW-0460">Magnesium</keyword>
<keyword evidence="3 4" id="KW-0067">ATP-binding</keyword>
<reference evidence="8" key="1">
    <citation type="submission" date="2019-10" db="EMBL/GenBank/DDBJ databases">
        <title>Streptomyces sp. nov., a novel actinobacterium isolated from alkaline environment.</title>
        <authorList>
            <person name="Golinska P."/>
        </authorList>
    </citation>
    <scope>NUCLEOTIDE SEQUENCE [LARGE SCALE GENOMIC DNA]</scope>
    <source>
        <strain evidence="8">DSM 42118</strain>
    </source>
</reference>
<dbReference type="Pfam" id="PF01812">
    <property type="entry name" value="5-FTHF_cyc-lig"/>
    <property type="match status" value="1"/>
</dbReference>
<keyword evidence="2 4" id="KW-0547">Nucleotide-binding</keyword>
<dbReference type="PANTHER" id="PTHR23407:SF1">
    <property type="entry name" value="5-FORMYLTETRAHYDROFOLATE CYCLO-LIGASE"/>
    <property type="match status" value="1"/>
</dbReference>
<accession>A0A7W3Y172</accession>
<comment type="similarity">
    <text evidence="1 5">Belongs to the 5-formyltetrahydrofolate cyclo-ligase family.</text>
</comment>
<evidence type="ECO:0000256" key="6">
    <source>
        <dbReference type="SAM" id="MobiDB-lite"/>
    </source>
</evidence>
<dbReference type="PIRSF" id="PIRSF006806">
    <property type="entry name" value="FTHF_cligase"/>
    <property type="match status" value="1"/>
</dbReference>
<gene>
    <name evidence="7" type="ORF">FNQ90_07575</name>
</gene>
<feature type="binding site" evidence="4">
    <location>
        <begin position="170"/>
        <end position="178"/>
    </location>
    <ligand>
        <name>ATP</name>
        <dbReference type="ChEBI" id="CHEBI:30616"/>
    </ligand>
</feature>
<dbReference type="InterPro" id="IPR024185">
    <property type="entry name" value="FTHF_cligase-like_sf"/>
</dbReference>
<dbReference type="GO" id="GO:0009396">
    <property type="term" value="P:folic acid-containing compound biosynthetic process"/>
    <property type="evidence" value="ECO:0007669"/>
    <property type="project" value="TreeGrafter"/>
</dbReference>
<comment type="catalytic activity">
    <reaction evidence="5">
        <text>(6S)-5-formyl-5,6,7,8-tetrahydrofolate + ATP = (6R)-5,10-methenyltetrahydrofolate + ADP + phosphate</text>
        <dbReference type="Rhea" id="RHEA:10488"/>
        <dbReference type="ChEBI" id="CHEBI:30616"/>
        <dbReference type="ChEBI" id="CHEBI:43474"/>
        <dbReference type="ChEBI" id="CHEBI:57455"/>
        <dbReference type="ChEBI" id="CHEBI:57457"/>
        <dbReference type="ChEBI" id="CHEBI:456216"/>
        <dbReference type="EC" id="6.3.3.2"/>
    </reaction>
</comment>
<dbReference type="GO" id="GO:0046872">
    <property type="term" value="F:metal ion binding"/>
    <property type="evidence" value="ECO:0007669"/>
    <property type="project" value="UniProtKB-KW"/>
</dbReference>
<evidence type="ECO:0000313" key="7">
    <source>
        <dbReference type="EMBL" id="MBB0243970.1"/>
    </source>
</evidence>
<evidence type="ECO:0000256" key="1">
    <source>
        <dbReference type="ARBA" id="ARBA00010638"/>
    </source>
</evidence>
<dbReference type="AlphaFoldDB" id="A0A7W3Y172"/>
<proteinExistence type="inferred from homology"/>
<dbReference type="GO" id="GO:0005524">
    <property type="term" value="F:ATP binding"/>
    <property type="evidence" value="ECO:0007669"/>
    <property type="project" value="UniProtKB-KW"/>
</dbReference>
<dbReference type="Proteomes" id="UP000538929">
    <property type="component" value="Unassembled WGS sequence"/>
</dbReference>
<feature type="binding site" evidence="4">
    <location>
        <position position="87"/>
    </location>
    <ligand>
        <name>substrate</name>
    </ligand>
</feature>
<dbReference type="Gene3D" id="3.40.50.10420">
    <property type="entry name" value="NagB/RpiA/CoA transferase-like"/>
    <property type="match status" value="1"/>
</dbReference>
<evidence type="ECO:0000256" key="2">
    <source>
        <dbReference type="ARBA" id="ARBA00022741"/>
    </source>
</evidence>
<dbReference type="InterPro" id="IPR002698">
    <property type="entry name" value="FTHF_cligase"/>
</dbReference>
<dbReference type="SUPFAM" id="SSF100950">
    <property type="entry name" value="NagB/RpiA/CoA transferase-like"/>
    <property type="match status" value="1"/>
</dbReference>
<feature type="compositionally biased region" description="Basic and acidic residues" evidence="6">
    <location>
        <begin position="23"/>
        <end position="39"/>
    </location>
</feature>
<keyword evidence="5" id="KW-0479">Metal-binding</keyword>
<dbReference type="NCBIfam" id="TIGR02727">
    <property type="entry name" value="MTHFS_bact"/>
    <property type="match status" value="1"/>
</dbReference>
<dbReference type="GO" id="GO:0035999">
    <property type="term" value="P:tetrahydrofolate interconversion"/>
    <property type="evidence" value="ECO:0007669"/>
    <property type="project" value="TreeGrafter"/>
</dbReference>
<dbReference type="EC" id="6.3.3.2" evidence="5"/>
<keyword evidence="8" id="KW-1185">Reference proteome</keyword>
<evidence type="ECO:0000256" key="3">
    <source>
        <dbReference type="ARBA" id="ARBA00022840"/>
    </source>
</evidence>
<dbReference type="GO" id="GO:0030272">
    <property type="term" value="F:5-formyltetrahydrofolate cyclo-ligase activity"/>
    <property type="evidence" value="ECO:0007669"/>
    <property type="project" value="UniProtKB-EC"/>
</dbReference>
<comment type="cofactor">
    <cofactor evidence="5">
        <name>Mg(2+)</name>
        <dbReference type="ChEBI" id="CHEBI:18420"/>
    </cofactor>
</comment>
<dbReference type="PANTHER" id="PTHR23407">
    <property type="entry name" value="ATPASE INHIBITOR/5-FORMYLTETRAHYDROFOLATE CYCLO-LIGASE"/>
    <property type="match status" value="1"/>
</dbReference>
<feature type="binding site" evidence="4">
    <location>
        <position position="82"/>
    </location>
    <ligand>
        <name>substrate</name>
    </ligand>
</feature>
<comment type="caution">
    <text evidence="7">The sequence shown here is derived from an EMBL/GenBank/DDBJ whole genome shotgun (WGS) entry which is preliminary data.</text>
</comment>
<keyword evidence="7" id="KW-0436">Ligase</keyword>
<evidence type="ECO:0000256" key="5">
    <source>
        <dbReference type="RuleBase" id="RU361279"/>
    </source>
</evidence>
<dbReference type="EMBL" id="VKHT01000151">
    <property type="protein sequence ID" value="MBB0243970.1"/>
    <property type="molecule type" value="Genomic_DNA"/>
</dbReference>
<protein>
    <recommendedName>
        <fullName evidence="5">5-formyltetrahydrofolate cyclo-ligase</fullName>
        <ecNumber evidence="5">6.3.3.2</ecNumber>
    </recommendedName>
</protein>
<sequence>MRHFPESGGSTGGTPPGDTESPVTDRAEEGATAERKREVRRDLQAVRAAMTAEEALEAAESLTARVLSLPEIAEARTVAAYVAVGREPGTRPLLEELRRRGVRLLLPVLLPDDDLDWAAYEGPESLRETEHGMGRVRLFEPAGERLGPEAVREAEVVLLPGLAVDARGVRLGRGGGSYDRALARLIATGARSTTGGGPLLAVLLYGHEVVDELPRETHDRPVHLAVTPEGTHRFGDPRPTTD</sequence>
<feature type="binding site" evidence="4">
    <location>
        <begin position="36"/>
        <end position="40"/>
    </location>
    <ligand>
        <name>ATP</name>
        <dbReference type="ChEBI" id="CHEBI:30616"/>
    </ligand>
</feature>
<dbReference type="InterPro" id="IPR037171">
    <property type="entry name" value="NagB/RpiA_transferase-like"/>
</dbReference>